<dbReference type="Gene3D" id="1.10.10.10">
    <property type="entry name" value="Winged helix-like DNA-binding domain superfamily/Winged helix DNA-binding domain"/>
    <property type="match status" value="1"/>
</dbReference>
<sequence>MEIAMESIKPIIEKIEENLLERIGQQIGYLIHLNSNVKNLKDQFQKLGDKRHGVQLGIDEAERNGEVMAPEVERWVQKVDNISEGLQGFLEEDVKANTMCLDGWCPNLKSRYSLSKKAKKKTLEIDGLLKDGQFARMSYRPPPQGIGSSGFKAFESRISIVKEVLKALRDNNINMIAICGMGGIGKTTMAKEVAKIAKDDKLFDEVAMAVVSQNQDNKKIQGQIAEMLDLKLEEHSPLVRAERLKNRITSGKSVLVILDDIWDALNLDDVGIPYGGQHNRCKILLTSRSEDACNQMKSQKIFKIEVLSGKESWNLFREMAGNCVDTPNLRPIAKEVAKECGGLPVALVTVGRALENKREFEWSDALQQLKKSIPKNILGLDSKVYSSIELSYNYLKSDEARSCFLLCCLFPEDYDIPIEYIVRYGVGQSLLAKIDNVGEARNRVHAIVEYLKRSFLLLDSWQEEYVKMHDVVRDVAISIAENHGFLVHCNNEMEEWPEKETYDRSAISLVSKKLKRHPDGLVCPKLELLQLLCSRTTLQTFPANLFKEMSGLNVLSLSGMSFPLLPQSIHVLQNLRALHLDFCELTDVSAIGALRKLEILSFLRSDIKELPREMGNLSHLKVLDLSKCGALQRIPPGLLSSLSHLEELYMLGVRVYWEPMEGNKERANASLAELMSLSNHLMALKIDIPNIEVLPKHILFENQMKKFQISVGEGMYPHLTETDSYLFKNQLALGRCDIAKSRTLLQPLAKCEILYLREIKDLKNIVYELDKEGFQCLKVLEVHVSESVEYIIDATSHQTPRAAFPILDSLILSSLYNFKEIYHCQFPERSLTDSKLGCFGNLRSIRLNFCEQLKNVFSLSIARGLVQLQELKFDHCFHMEEIFPKEGEDEKALDKNMFPQLTLLHLRWLRSLIGFCTGVGPVQLVQSSLNQEVGSSETDKLTTSEKAEVTDDIQQQTTSSDFLESTPLISHKLFSSTTILWPPNLEELLLTRINSIEVLFDLEGLKVDNDRQGITILSELKTLSVWYSSKLAYMWKNVPRGIQGFQNLTSIEVSLCDNLIYLIPLSIAKLLVKLQSIDLFDCGAIKNIVQRDGEEEAADIITFPKLSSLMLSRLPNLVSFCIEAYSFEWPSIKVISLSHCNNLKTIGSETQSPRKLKKINEELDSRPHEPRIGSLGFLGRCLECVPRRKNYGPMAVSDQGTTDKSQRSYSVKKEGTLTKPMDPRASDINNSSKIWSLFPSNLIECLKNLESVYLRNCNSIEVIFQLEELNVEESHMALVLDQLQKLYLDDLPKLMHIWKKGPKRIMGYGNLRLLEVKKCNNLTNLFSPSIGKLLVMLEEIKVIGCEKIEELLAIAREEEEEEVLFYKVNSIWLQDLPNLQCFCKEENAFEWPSLKKIMVIRCPKLRTFVPTNLKTPELEGVYEDKEFETPQWKGDLNATLEHIFKGKEKQVDHDIQQQEQTEKQVDHET</sequence>
<keyword evidence="6" id="KW-0067">ATP-binding</keyword>
<evidence type="ECO:0000259" key="8">
    <source>
        <dbReference type="Pfam" id="PF00931"/>
    </source>
</evidence>
<accession>A0AAW2CE69</accession>
<dbReference type="FunFam" id="3.40.50.300:FF:001091">
    <property type="entry name" value="Probable disease resistance protein At1g61300"/>
    <property type="match status" value="1"/>
</dbReference>
<dbReference type="InterPro" id="IPR032675">
    <property type="entry name" value="LRR_dom_sf"/>
</dbReference>
<dbReference type="Gene3D" id="3.40.50.300">
    <property type="entry name" value="P-loop containing nucleotide triphosphate hydrolases"/>
    <property type="match status" value="1"/>
</dbReference>
<evidence type="ECO:0000256" key="2">
    <source>
        <dbReference type="ARBA" id="ARBA00022614"/>
    </source>
</evidence>
<evidence type="ECO:0000259" key="9">
    <source>
        <dbReference type="Pfam" id="PF23247"/>
    </source>
</evidence>
<dbReference type="InterPro" id="IPR050905">
    <property type="entry name" value="Plant_NBS-LRR"/>
</dbReference>
<dbReference type="Gene3D" id="3.80.10.10">
    <property type="entry name" value="Ribonuclease Inhibitor"/>
    <property type="match status" value="3"/>
</dbReference>
<dbReference type="PANTHER" id="PTHR33463">
    <property type="entry name" value="NB-ARC DOMAIN-CONTAINING PROTEIN-RELATED"/>
    <property type="match status" value="1"/>
</dbReference>
<dbReference type="PANTHER" id="PTHR33463:SF203">
    <property type="entry name" value="AAA+ ATPASE DOMAIN-CONTAINING PROTEIN"/>
    <property type="match status" value="1"/>
</dbReference>
<feature type="region of interest" description="Disordered" evidence="7">
    <location>
        <begin position="1449"/>
        <end position="1469"/>
    </location>
</feature>
<comment type="caution">
    <text evidence="10">The sequence shown here is derived from an EMBL/GenBank/DDBJ whole genome shotgun (WGS) entry which is preliminary data.</text>
</comment>
<dbReference type="EMBL" id="JAZDWU010000007">
    <property type="protein sequence ID" value="KAK9996387.1"/>
    <property type="molecule type" value="Genomic_DNA"/>
</dbReference>
<dbReference type="GO" id="GO:0043531">
    <property type="term" value="F:ADP binding"/>
    <property type="evidence" value="ECO:0007669"/>
    <property type="project" value="InterPro"/>
</dbReference>
<dbReference type="SUPFAM" id="SSF52058">
    <property type="entry name" value="L domain-like"/>
    <property type="match status" value="1"/>
</dbReference>
<reference evidence="10 11" key="1">
    <citation type="submission" date="2024-01" db="EMBL/GenBank/DDBJ databases">
        <title>A telomere-to-telomere, gap-free genome of sweet tea (Lithocarpus litseifolius).</title>
        <authorList>
            <person name="Zhou J."/>
        </authorList>
    </citation>
    <scope>NUCLEOTIDE SEQUENCE [LARGE SCALE GENOMIC DNA]</scope>
    <source>
        <strain evidence="10">Zhou-2022a</strain>
        <tissue evidence="10">Leaf</tissue>
    </source>
</reference>
<evidence type="ECO:0008006" key="12">
    <source>
        <dbReference type="Google" id="ProtNLM"/>
    </source>
</evidence>
<dbReference type="InterPro" id="IPR042197">
    <property type="entry name" value="Apaf_helical"/>
</dbReference>
<dbReference type="GO" id="GO:0005524">
    <property type="term" value="F:ATP binding"/>
    <property type="evidence" value="ECO:0007669"/>
    <property type="project" value="UniProtKB-KW"/>
</dbReference>
<dbReference type="InterPro" id="IPR057135">
    <property type="entry name" value="At4g27190-like_LRR"/>
</dbReference>
<dbReference type="GO" id="GO:0006952">
    <property type="term" value="P:defense response"/>
    <property type="evidence" value="ECO:0007669"/>
    <property type="project" value="UniProtKB-KW"/>
</dbReference>
<dbReference type="Pfam" id="PF00931">
    <property type="entry name" value="NB-ARC"/>
    <property type="match status" value="1"/>
</dbReference>
<gene>
    <name evidence="10" type="ORF">SO802_021073</name>
</gene>
<evidence type="ECO:0000256" key="5">
    <source>
        <dbReference type="ARBA" id="ARBA00022821"/>
    </source>
</evidence>
<feature type="compositionally biased region" description="Basic and acidic residues" evidence="7">
    <location>
        <begin position="1211"/>
        <end position="1223"/>
    </location>
</feature>
<evidence type="ECO:0000256" key="1">
    <source>
        <dbReference type="ARBA" id="ARBA00008894"/>
    </source>
</evidence>
<dbReference type="Proteomes" id="UP001459277">
    <property type="component" value="Unassembled WGS sequence"/>
</dbReference>
<dbReference type="SUPFAM" id="SSF52047">
    <property type="entry name" value="RNI-like"/>
    <property type="match status" value="2"/>
</dbReference>
<dbReference type="Pfam" id="PF23247">
    <property type="entry name" value="LRR_RPS2"/>
    <property type="match status" value="3"/>
</dbReference>
<keyword evidence="4" id="KW-0547">Nucleotide-binding</keyword>
<dbReference type="PRINTS" id="PR00364">
    <property type="entry name" value="DISEASERSIST"/>
</dbReference>
<dbReference type="SUPFAM" id="SSF52540">
    <property type="entry name" value="P-loop containing nucleoside triphosphate hydrolases"/>
    <property type="match status" value="1"/>
</dbReference>
<comment type="similarity">
    <text evidence="1">Belongs to the disease resistance NB-LRR family.</text>
</comment>
<keyword evidence="3" id="KW-0677">Repeat</keyword>
<feature type="domain" description="Disease resistance protein At4g27190-like leucine-rich repeats" evidence="9">
    <location>
        <begin position="969"/>
        <end position="1083"/>
    </location>
</feature>
<evidence type="ECO:0000256" key="3">
    <source>
        <dbReference type="ARBA" id="ARBA00022737"/>
    </source>
</evidence>
<evidence type="ECO:0000313" key="10">
    <source>
        <dbReference type="EMBL" id="KAK9996387.1"/>
    </source>
</evidence>
<dbReference type="InterPro" id="IPR027417">
    <property type="entry name" value="P-loop_NTPase"/>
</dbReference>
<feature type="domain" description="Disease resistance protein At4g27190-like leucine-rich repeats" evidence="9">
    <location>
        <begin position="1232"/>
        <end position="1346"/>
    </location>
</feature>
<protein>
    <recommendedName>
        <fullName evidence="12">AAA+ ATPase domain-containing protein</fullName>
    </recommendedName>
</protein>
<evidence type="ECO:0000256" key="7">
    <source>
        <dbReference type="SAM" id="MobiDB-lite"/>
    </source>
</evidence>
<dbReference type="InterPro" id="IPR036388">
    <property type="entry name" value="WH-like_DNA-bd_sf"/>
</dbReference>
<keyword evidence="5" id="KW-0611">Plant defense</keyword>
<feature type="domain" description="NB-ARC" evidence="8">
    <location>
        <begin position="161"/>
        <end position="321"/>
    </location>
</feature>
<feature type="region of interest" description="Disordered" evidence="7">
    <location>
        <begin position="1193"/>
        <end position="1223"/>
    </location>
</feature>
<name>A0AAW2CE69_9ROSI</name>
<dbReference type="InterPro" id="IPR002182">
    <property type="entry name" value="NB-ARC"/>
</dbReference>
<evidence type="ECO:0000256" key="6">
    <source>
        <dbReference type="ARBA" id="ARBA00022840"/>
    </source>
</evidence>
<dbReference type="Gene3D" id="1.10.8.430">
    <property type="entry name" value="Helical domain of apoptotic protease-activating factors"/>
    <property type="match status" value="1"/>
</dbReference>
<keyword evidence="2" id="KW-0433">Leucine-rich repeat</keyword>
<feature type="domain" description="Disease resistance protein At4g27190-like leucine-rich repeats" evidence="9">
    <location>
        <begin position="750"/>
        <end position="876"/>
    </location>
</feature>
<evidence type="ECO:0000313" key="11">
    <source>
        <dbReference type="Proteomes" id="UP001459277"/>
    </source>
</evidence>
<evidence type="ECO:0000256" key="4">
    <source>
        <dbReference type="ARBA" id="ARBA00022741"/>
    </source>
</evidence>
<organism evidence="10 11">
    <name type="scientific">Lithocarpus litseifolius</name>
    <dbReference type="NCBI Taxonomy" id="425828"/>
    <lineage>
        <taxon>Eukaryota</taxon>
        <taxon>Viridiplantae</taxon>
        <taxon>Streptophyta</taxon>
        <taxon>Embryophyta</taxon>
        <taxon>Tracheophyta</taxon>
        <taxon>Spermatophyta</taxon>
        <taxon>Magnoliopsida</taxon>
        <taxon>eudicotyledons</taxon>
        <taxon>Gunneridae</taxon>
        <taxon>Pentapetalae</taxon>
        <taxon>rosids</taxon>
        <taxon>fabids</taxon>
        <taxon>Fagales</taxon>
        <taxon>Fagaceae</taxon>
        <taxon>Lithocarpus</taxon>
    </lineage>
</organism>
<feature type="compositionally biased region" description="Polar residues" evidence="7">
    <location>
        <begin position="1198"/>
        <end position="1209"/>
    </location>
</feature>
<proteinExistence type="inferred from homology"/>
<keyword evidence="11" id="KW-1185">Reference proteome</keyword>